<dbReference type="InterPro" id="IPR056280">
    <property type="entry name" value="AIPP2-like_SPOC"/>
</dbReference>
<name>A0A9J6A2Q5_SOLCO</name>
<dbReference type="PANTHER" id="PTHR33304">
    <property type="match status" value="1"/>
</dbReference>
<evidence type="ECO:0000256" key="1">
    <source>
        <dbReference type="ARBA" id="ARBA00022723"/>
    </source>
</evidence>
<dbReference type="OrthoDB" id="1305340at2759"/>
<keyword evidence="4" id="KW-0805">Transcription regulation</keyword>
<evidence type="ECO:0000256" key="2">
    <source>
        <dbReference type="ARBA" id="ARBA00022771"/>
    </source>
</evidence>
<keyword evidence="1" id="KW-0479">Metal-binding</keyword>
<keyword evidence="5" id="KW-0804">Transcription</keyword>
<protein>
    <recommendedName>
        <fullName evidence="6">AIPP2-like SPOC-like domain-containing protein</fullName>
    </recommendedName>
</protein>
<gene>
    <name evidence="7" type="ORF">H5410_018292</name>
</gene>
<evidence type="ECO:0000256" key="3">
    <source>
        <dbReference type="ARBA" id="ARBA00022833"/>
    </source>
</evidence>
<evidence type="ECO:0000259" key="6">
    <source>
        <dbReference type="Pfam" id="PF23121"/>
    </source>
</evidence>
<evidence type="ECO:0000313" key="7">
    <source>
        <dbReference type="EMBL" id="KAG5618468.1"/>
    </source>
</evidence>
<dbReference type="GO" id="GO:0008270">
    <property type="term" value="F:zinc ion binding"/>
    <property type="evidence" value="ECO:0007669"/>
    <property type="project" value="UniProtKB-KW"/>
</dbReference>
<sequence length="220" mass="24739">MVKGGCKYHPQPMMVHNSNSQVPEEFQTISGVFAIYEQRLYCVLGYFVAAPVDWCCDICDTGKRVISSYSEGSKLHASAKICQTTLPPKYRIKFPSGHRKTRYLPVEEALSLSSDIKKYGCPRKKTVSSTVLGSFDISGALEFALRMLNNCIHAHPPSRVRRKVYEFLGVLPHTLKFELVPRGNIWASLFNNHCSGKEDIGLYFFASGREMLASTLNIHL</sequence>
<keyword evidence="3" id="KW-0862">Zinc</keyword>
<dbReference type="GO" id="GO:0034244">
    <property type="term" value="P:negative regulation of transcription elongation by RNA polymerase II"/>
    <property type="evidence" value="ECO:0007669"/>
    <property type="project" value="InterPro"/>
</dbReference>
<dbReference type="PANTHER" id="PTHR33304:SF36">
    <property type="entry name" value="GB|AAF26970.1-RELATED"/>
    <property type="match status" value="1"/>
</dbReference>
<dbReference type="InterPro" id="IPR049914">
    <property type="entry name" value="PHD1-3/5-6"/>
</dbReference>
<dbReference type="Proteomes" id="UP000824120">
    <property type="component" value="Chromosome 3"/>
</dbReference>
<evidence type="ECO:0000256" key="4">
    <source>
        <dbReference type="ARBA" id="ARBA00023015"/>
    </source>
</evidence>
<accession>A0A9J6A2Q5</accession>
<comment type="caution">
    <text evidence="7">The sequence shown here is derived from an EMBL/GenBank/DDBJ whole genome shotgun (WGS) entry which is preliminary data.</text>
</comment>
<dbReference type="AlphaFoldDB" id="A0A9J6A2Q5"/>
<organism evidence="7 8">
    <name type="scientific">Solanum commersonii</name>
    <name type="common">Commerson's wild potato</name>
    <name type="synonym">Commerson's nightshade</name>
    <dbReference type="NCBI Taxonomy" id="4109"/>
    <lineage>
        <taxon>Eukaryota</taxon>
        <taxon>Viridiplantae</taxon>
        <taxon>Streptophyta</taxon>
        <taxon>Embryophyta</taxon>
        <taxon>Tracheophyta</taxon>
        <taxon>Spermatophyta</taxon>
        <taxon>Magnoliopsida</taxon>
        <taxon>eudicotyledons</taxon>
        <taxon>Gunneridae</taxon>
        <taxon>Pentapetalae</taxon>
        <taxon>asterids</taxon>
        <taxon>lamiids</taxon>
        <taxon>Solanales</taxon>
        <taxon>Solanaceae</taxon>
        <taxon>Solanoideae</taxon>
        <taxon>Solaneae</taxon>
        <taxon>Solanum</taxon>
    </lineage>
</organism>
<keyword evidence="8" id="KW-1185">Reference proteome</keyword>
<keyword evidence="2" id="KW-0863">Zinc-finger</keyword>
<dbReference type="Pfam" id="PF23121">
    <property type="entry name" value="SPOC_AIPP2"/>
    <property type="match status" value="1"/>
</dbReference>
<dbReference type="EMBL" id="JACXVP010000003">
    <property type="protein sequence ID" value="KAG5618468.1"/>
    <property type="molecule type" value="Genomic_DNA"/>
</dbReference>
<evidence type="ECO:0000256" key="5">
    <source>
        <dbReference type="ARBA" id="ARBA00023163"/>
    </source>
</evidence>
<evidence type="ECO:0000313" key="8">
    <source>
        <dbReference type="Proteomes" id="UP000824120"/>
    </source>
</evidence>
<reference evidence="7 8" key="1">
    <citation type="submission" date="2020-09" db="EMBL/GenBank/DDBJ databases">
        <title>De no assembly of potato wild relative species, Solanum commersonii.</title>
        <authorList>
            <person name="Cho K."/>
        </authorList>
    </citation>
    <scope>NUCLEOTIDE SEQUENCE [LARGE SCALE GENOMIC DNA]</scope>
    <source>
        <strain evidence="7">LZ3.2</strain>
        <tissue evidence="7">Leaf</tissue>
    </source>
</reference>
<feature type="domain" description="AIPP2-like SPOC-like" evidence="6">
    <location>
        <begin position="133"/>
        <end position="209"/>
    </location>
</feature>
<dbReference type="GO" id="GO:0140566">
    <property type="term" value="F:histone reader activity"/>
    <property type="evidence" value="ECO:0007669"/>
    <property type="project" value="InterPro"/>
</dbReference>
<proteinExistence type="predicted"/>